<proteinExistence type="predicted"/>
<evidence type="ECO:0000256" key="1">
    <source>
        <dbReference type="ARBA" id="ARBA00004141"/>
    </source>
</evidence>
<dbReference type="RefSeq" id="WP_106871056.1">
    <property type="nucleotide sequence ID" value="NZ_CP053841.1"/>
</dbReference>
<feature type="transmembrane region" description="Helical" evidence="5">
    <location>
        <begin position="75"/>
        <end position="94"/>
    </location>
</feature>
<name>A0A2P8R1F0_9BACT</name>
<organism evidence="6 7">
    <name type="scientific">Campylobacter blaseri</name>
    <dbReference type="NCBI Taxonomy" id="2042961"/>
    <lineage>
        <taxon>Bacteria</taxon>
        <taxon>Pseudomonadati</taxon>
        <taxon>Campylobacterota</taxon>
        <taxon>Epsilonproteobacteria</taxon>
        <taxon>Campylobacterales</taxon>
        <taxon>Campylobacteraceae</taxon>
        <taxon>Campylobacter</taxon>
    </lineage>
</organism>
<dbReference type="Pfam" id="PF02674">
    <property type="entry name" value="Colicin_V"/>
    <property type="match status" value="1"/>
</dbReference>
<evidence type="ECO:0000256" key="3">
    <source>
        <dbReference type="ARBA" id="ARBA00022989"/>
    </source>
</evidence>
<dbReference type="PANTHER" id="PTHR36926">
    <property type="entry name" value="COLICIN V PRODUCTION PROTEIN"/>
    <property type="match status" value="1"/>
</dbReference>
<sequence length="204" mass="22460">MSGANWIDIIIIVLILIFALKGLKSGIVREIFGIIGIIGGFIVAMKCKAEVGAWISRNIYDLNQINIMSGNGMEVIVGFIATIFGIWIASLILGEIISKLFEVSGLGFIDRLGGFVFGGTKIFLVFALLASFIHSSIFLNSQVKPFFEKSIAYPNLVKAGDYLLNLKKEDIKIEISTKPENNEANIVYETSDYDEPNTSKVNKE</sequence>
<dbReference type="InterPro" id="IPR052719">
    <property type="entry name" value="CvpA-like"/>
</dbReference>
<dbReference type="OrthoDB" id="5334123at2"/>
<comment type="caution">
    <text evidence="6">The sequence shown here is derived from an EMBL/GenBank/DDBJ whole genome shotgun (WGS) entry which is preliminary data.</text>
</comment>
<accession>A0A2P8R1F0</accession>
<protein>
    <submittedName>
        <fullName evidence="6">Colicin V production CvpA</fullName>
    </submittedName>
</protein>
<feature type="transmembrane region" description="Helical" evidence="5">
    <location>
        <begin position="115"/>
        <end position="139"/>
    </location>
</feature>
<keyword evidence="7" id="KW-1185">Reference proteome</keyword>
<keyword evidence="4 5" id="KW-0472">Membrane</keyword>
<dbReference type="AlphaFoldDB" id="A0A2P8R1F0"/>
<reference evidence="7" key="1">
    <citation type="submission" date="2017-10" db="EMBL/GenBank/DDBJ databases">
        <title>Campylobacter species from seals.</title>
        <authorList>
            <person name="Gilbert M.J."/>
            <person name="Zomer A.L."/>
            <person name="Timmerman A.J."/>
            <person name="Duim B."/>
            <person name="Wagenaar J.A."/>
        </authorList>
    </citation>
    <scope>NUCLEOTIDE SEQUENCE [LARGE SCALE GENOMIC DNA]</scope>
    <source>
        <strain evidence="7">17S00004-5</strain>
    </source>
</reference>
<gene>
    <name evidence="6" type="ORF">CQ405_04480</name>
</gene>
<dbReference type="GO" id="GO:0009403">
    <property type="term" value="P:toxin biosynthetic process"/>
    <property type="evidence" value="ECO:0007669"/>
    <property type="project" value="InterPro"/>
</dbReference>
<evidence type="ECO:0000313" key="6">
    <source>
        <dbReference type="EMBL" id="PSM52314.1"/>
    </source>
</evidence>
<keyword evidence="3 5" id="KW-1133">Transmembrane helix</keyword>
<feature type="transmembrane region" description="Helical" evidence="5">
    <location>
        <begin position="31"/>
        <end position="55"/>
    </location>
</feature>
<dbReference type="InterPro" id="IPR003825">
    <property type="entry name" value="Colicin-V_CvpA"/>
</dbReference>
<evidence type="ECO:0000256" key="5">
    <source>
        <dbReference type="SAM" id="Phobius"/>
    </source>
</evidence>
<dbReference type="Proteomes" id="UP000240535">
    <property type="component" value="Unassembled WGS sequence"/>
</dbReference>
<comment type="subcellular location">
    <subcellularLocation>
        <location evidence="1">Membrane</location>
        <topology evidence="1">Multi-pass membrane protein</topology>
    </subcellularLocation>
</comment>
<keyword evidence="2 5" id="KW-0812">Transmembrane</keyword>
<feature type="transmembrane region" description="Helical" evidence="5">
    <location>
        <begin position="6"/>
        <end position="24"/>
    </location>
</feature>
<dbReference type="GO" id="GO:0016020">
    <property type="term" value="C:membrane"/>
    <property type="evidence" value="ECO:0007669"/>
    <property type="project" value="UniProtKB-SubCell"/>
</dbReference>
<dbReference type="PANTHER" id="PTHR36926:SF1">
    <property type="entry name" value="COLICIN V PRODUCTION PROTEIN"/>
    <property type="match status" value="1"/>
</dbReference>
<dbReference type="EMBL" id="PDHH01000003">
    <property type="protein sequence ID" value="PSM52314.1"/>
    <property type="molecule type" value="Genomic_DNA"/>
</dbReference>
<evidence type="ECO:0000313" key="7">
    <source>
        <dbReference type="Proteomes" id="UP000240535"/>
    </source>
</evidence>
<evidence type="ECO:0000256" key="4">
    <source>
        <dbReference type="ARBA" id="ARBA00023136"/>
    </source>
</evidence>
<evidence type="ECO:0000256" key="2">
    <source>
        <dbReference type="ARBA" id="ARBA00022692"/>
    </source>
</evidence>